<feature type="region of interest" description="Disordered" evidence="1">
    <location>
        <begin position="1"/>
        <end position="21"/>
    </location>
</feature>
<feature type="compositionally biased region" description="Low complexity" evidence="1">
    <location>
        <begin position="249"/>
        <end position="267"/>
    </location>
</feature>
<evidence type="ECO:0000313" key="4">
    <source>
        <dbReference type="Proteomes" id="UP000005239"/>
    </source>
</evidence>
<feature type="region of interest" description="Disordered" evidence="1">
    <location>
        <begin position="243"/>
        <end position="269"/>
    </location>
</feature>
<dbReference type="InterPro" id="IPR012337">
    <property type="entry name" value="RNaseH-like_sf"/>
</dbReference>
<feature type="transmembrane region" description="Helical" evidence="2">
    <location>
        <begin position="1090"/>
        <end position="1110"/>
    </location>
</feature>
<dbReference type="Pfam" id="PF01757">
    <property type="entry name" value="Acyl_transf_3"/>
    <property type="match status" value="1"/>
</dbReference>
<proteinExistence type="predicted"/>
<feature type="transmembrane region" description="Helical" evidence="2">
    <location>
        <begin position="1317"/>
        <end position="1340"/>
    </location>
</feature>
<organism evidence="3 4">
    <name type="scientific">Pristionchus pacificus</name>
    <name type="common">Parasitic nematode worm</name>
    <dbReference type="NCBI Taxonomy" id="54126"/>
    <lineage>
        <taxon>Eukaryota</taxon>
        <taxon>Metazoa</taxon>
        <taxon>Ecdysozoa</taxon>
        <taxon>Nematoda</taxon>
        <taxon>Chromadorea</taxon>
        <taxon>Rhabditida</taxon>
        <taxon>Rhabditina</taxon>
        <taxon>Diplogasteromorpha</taxon>
        <taxon>Diplogasteroidea</taxon>
        <taxon>Neodiplogasteridae</taxon>
        <taxon>Pristionchus</taxon>
    </lineage>
</organism>
<keyword evidence="2" id="KW-1133">Transmembrane helix</keyword>
<reference evidence="3" key="2">
    <citation type="submission" date="2022-06" db="UniProtKB">
        <authorList>
            <consortium name="EnsemblMetazoa"/>
        </authorList>
    </citation>
    <scope>IDENTIFICATION</scope>
    <source>
        <strain evidence="3">PS312</strain>
    </source>
</reference>
<keyword evidence="4" id="KW-1185">Reference proteome</keyword>
<accession>A0A2A6B5X3</accession>
<dbReference type="InterPro" id="IPR002656">
    <property type="entry name" value="Acyl_transf_3_dom"/>
</dbReference>
<dbReference type="InterPro" id="IPR052728">
    <property type="entry name" value="O2_lipid_transport_reg"/>
</dbReference>
<keyword evidence="2" id="KW-0472">Membrane</keyword>
<dbReference type="Pfam" id="PF05699">
    <property type="entry name" value="Dimer_Tnp_hAT"/>
    <property type="match status" value="1"/>
</dbReference>
<evidence type="ECO:0000256" key="1">
    <source>
        <dbReference type="SAM" id="MobiDB-lite"/>
    </source>
</evidence>
<sequence>MEEMGGGQVRQKPVLTPATFSRKPRDRAQTLTVFNLLFAATRLIDGEIGNGPVMGRWWSSVVAARAAVTVLIALSIAVRAELNFYTEKQVLRFINASATHTELSADCRNALLRVEPYLKDQETLEAQRIFFSQSYASGISDLFLSRDQDRWIYRGYECILSAGETVFSRSEHPMHYCYGYNEDDPKTDAYSVCIPSPCANDHVKLIELWRKMARKALAPETKPIDFSACTQSRHEKQCKIRGGLRATGPDASSTSTSIADAPSPSATVHSKIRGGLRATGNEESMFSPPTPDSQFARAESPLLIDSSDDENPVSMAISFPDAHSALIPDSSIVTSAHLNTKSKPVRKRKASTTNRSQFLRYFVTCDDPTKLRCSLCPDDSPTEIRYVYSGNKKVSTSLRDHLSLHPAQFAEVIKNESRYVQAKRHLIRAIATGALPFSLSNNVELRSFASCLDPYFTLPDAQTLSTTILDDEYGSAYNSVRSCVTQQDVCISFDHWSSKDSAHSLMGACAHFIDEKWQRQLFIISLDPITGAHNGDQVKDYLSDLQSEYNFRSIPCCITDNARVMSAGVSRAALPRLGCALHATHLLVCDSLAAFTEGKDVIDTIRRVAVHIHRSKQSWDLLKEKLNEVGCPDKRKMPLEIKIRWGSMMRMLRVASAQVEHLSDVCEQVKVAPLRFEQRLILARLVAFLVEVDDFCAKMATHEATLSSLIPYLQGLELTIEELRDSALKNYYPHVIAQFRRRLAVYRDNAIVRQSFLLDPRQEITLTICFSSVEKYFRFLHMSLLDPNVRAQDLEDIFREADNGFADQANTQPPVKKARSNLLAKAAPRATPREYDLLYELAFMSDVPEDSDPCTFWKAHEQKFPRLANIARRLLSIPPSSIDSERLFSTVGLISSNSRRSRIASATMKKLIFLAAFCRKEHLRFKNQIDYDQFLDELQESVDEEGREEEILDHTPFEKPVPIIDFTMNQLAILFIVLATVFHYKRGEEVKTLPAQLLLAFSARKNLRKLCELPKDPQATLTCMFGLRFLAMVWTLVGHSFIFIQVDAFLMLGGTVLSYSWFRKWLKNNNEPEPTWTSYGFWLRFYRHRLVRLWPAYLYTLTAVTLRISITHFHPMWPPTDPGVQCPIHWWENVFFLNSLFDNRCMPWTWYIGTEFIYYLLSPIFLLALRKSVKLGALVCFTAIAISAGFNTYSIIENNFPPTQFLWKQPAIFNPNFIQARIDLCDLCSLLFHHIELYIKPHFRIGPYIIGIMLGYYLAFFQRKAIKPERTPTFVATGWALSAAAGFWAIFGLYPSLQGWDWPVYHVIYGTIHRDVFAIALAWLVYACHTGIGGPINALLSLKPLLPLSNLCYSVYLFHMIPVVLTYLLTSFPMWYTTKMTIFAHCLVQLFISYLFAMLCVLVAEYPALNIERLLLHPPATKTTIKTVPTSDSEMQLRPDEASSIASTPTRD</sequence>
<evidence type="ECO:0000256" key="2">
    <source>
        <dbReference type="SAM" id="Phobius"/>
    </source>
</evidence>
<gene>
    <name evidence="3" type="primary">WBGene00093029</name>
</gene>
<evidence type="ECO:0000313" key="3">
    <source>
        <dbReference type="EnsemblMetazoa" id="PPA03475.1"/>
    </source>
</evidence>
<feature type="transmembrane region" description="Helical" evidence="2">
    <location>
        <begin position="1382"/>
        <end position="1404"/>
    </location>
</feature>
<dbReference type="EnsemblMetazoa" id="PPA03475.1">
    <property type="protein sequence ID" value="PPA03475.1"/>
    <property type="gene ID" value="WBGene00093029"/>
</dbReference>
<accession>A0A8R1U3P1</accession>
<dbReference type="PANTHER" id="PTHR11161:SF70">
    <property type="entry name" value="ACYLTRANSFERASE 3 DOMAIN-CONTAINING PROTEIN"/>
    <property type="match status" value="1"/>
</dbReference>
<dbReference type="GO" id="GO:0016747">
    <property type="term" value="F:acyltransferase activity, transferring groups other than amino-acyl groups"/>
    <property type="evidence" value="ECO:0007669"/>
    <property type="project" value="InterPro"/>
</dbReference>
<dbReference type="InterPro" id="IPR008906">
    <property type="entry name" value="HATC_C_dom"/>
</dbReference>
<protein>
    <submittedName>
        <fullName evidence="3">Oac-46</fullName>
    </submittedName>
</protein>
<feature type="transmembrane region" description="Helical" evidence="2">
    <location>
        <begin position="1148"/>
        <end position="1168"/>
    </location>
</feature>
<dbReference type="GO" id="GO:0046983">
    <property type="term" value="F:protein dimerization activity"/>
    <property type="evidence" value="ECO:0007669"/>
    <property type="project" value="InterPro"/>
</dbReference>
<feature type="region of interest" description="Disordered" evidence="1">
    <location>
        <begin position="1428"/>
        <end position="1452"/>
    </location>
</feature>
<feature type="transmembrane region" description="Helical" evidence="2">
    <location>
        <begin position="1175"/>
        <end position="1196"/>
    </location>
</feature>
<name>A0A2A6B5X3_PRIPA</name>
<dbReference type="PANTHER" id="PTHR11161">
    <property type="entry name" value="O-ACYLTRANSFERASE"/>
    <property type="match status" value="1"/>
</dbReference>
<dbReference type="Proteomes" id="UP000005239">
    <property type="component" value="Unassembled WGS sequence"/>
</dbReference>
<feature type="transmembrane region" description="Helical" evidence="2">
    <location>
        <begin position="1273"/>
        <end position="1297"/>
    </location>
</feature>
<keyword evidence="2" id="KW-0812">Transmembrane</keyword>
<reference evidence="4" key="1">
    <citation type="journal article" date="2008" name="Nat. Genet.">
        <title>The Pristionchus pacificus genome provides a unique perspective on nematode lifestyle and parasitism.</title>
        <authorList>
            <person name="Dieterich C."/>
            <person name="Clifton S.W."/>
            <person name="Schuster L.N."/>
            <person name="Chinwalla A."/>
            <person name="Delehaunty K."/>
            <person name="Dinkelacker I."/>
            <person name="Fulton L."/>
            <person name="Fulton R."/>
            <person name="Godfrey J."/>
            <person name="Minx P."/>
            <person name="Mitreva M."/>
            <person name="Roeseler W."/>
            <person name="Tian H."/>
            <person name="Witte H."/>
            <person name="Yang S.P."/>
            <person name="Wilson R.K."/>
            <person name="Sommer R.J."/>
        </authorList>
    </citation>
    <scope>NUCLEOTIDE SEQUENCE [LARGE SCALE GENOMIC DNA]</scope>
    <source>
        <strain evidence="4">PS312</strain>
    </source>
</reference>
<feature type="transmembrane region" description="Helical" evidence="2">
    <location>
        <begin position="1245"/>
        <end position="1261"/>
    </location>
</feature>
<feature type="transmembrane region" description="Helical" evidence="2">
    <location>
        <begin position="1042"/>
        <end position="1062"/>
    </location>
</feature>
<dbReference type="SUPFAM" id="SSF53098">
    <property type="entry name" value="Ribonuclease H-like"/>
    <property type="match status" value="1"/>
</dbReference>
<feature type="transmembrane region" description="Helical" evidence="2">
    <location>
        <begin position="1352"/>
        <end position="1376"/>
    </location>
</feature>